<keyword evidence="2" id="KW-1185">Reference proteome</keyword>
<reference evidence="1" key="1">
    <citation type="journal article" date="2022" name="Front. Microbiol.">
        <title>Mirubactin C rescues the lethal effect of cell wall biosynthesis mutations in Bacillus subtilis.</title>
        <authorList>
            <person name="Kepplinger B."/>
            <person name="Wen X."/>
            <person name="Tyler A.R."/>
            <person name="Kim B.Y."/>
            <person name="Brown J."/>
            <person name="Banks P."/>
            <person name="Dashti Y."/>
            <person name="Mackenzie E.S."/>
            <person name="Wills C."/>
            <person name="Kawai Y."/>
            <person name="Waldron K.J."/>
            <person name="Allenby N.E.E."/>
            <person name="Wu L.J."/>
            <person name="Hall M.J."/>
            <person name="Errington J."/>
        </authorList>
    </citation>
    <scope>NUCLEOTIDE SEQUENCE</scope>
    <source>
        <strain evidence="1">MDA8-470</strain>
    </source>
</reference>
<sequence>MTTAWTNPPKGRKTATVYVKEPGGFRYAVQAHRVRGQLIASFVPGRVMDDGELCARYAGSTRMACIRIINRV</sequence>
<dbReference type="RefSeq" id="WP_265546763.1">
    <property type="nucleotide sequence ID" value="NZ_CP098740.1"/>
</dbReference>
<dbReference type="Proteomes" id="UP001164963">
    <property type="component" value="Chromosome"/>
</dbReference>
<accession>A0ABY6Q0Y4</accession>
<organism evidence="1 2">
    <name type="scientific">Streptomyces drozdowiczii</name>
    <dbReference type="NCBI Taxonomy" id="202862"/>
    <lineage>
        <taxon>Bacteria</taxon>
        <taxon>Bacillati</taxon>
        <taxon>Actinomycetota</taxon>
        <taxon>Actinomycetes</taxon>
        <taxon>Kitasatosporales</taxon>
        <taxon>Streptomycetaceae</taxon>
        <taxon>Streptomyces</taxon>
    </lineage>
</organism>
<proteinExistence type="predicted"/>
<gene>
    <name evidence="1" type="ORF">NEH16_32705</name>
</gene>
<evidence type="ECO:0000313" key="1">
    <source>
        <dbReference type="EMBL" id="UZK58205.1"/>
    </source>
</evidence>
<name>A0ABY6Q0Y4_9ACTN</name>
<evidence type="ECO:0000313" key="2">
    <source>
        <dbReference type="Proteomes" id="UP001164963"/>
    </source>
</evidence>
<protein>
    <recommendedName>
        <fullName evidence="3">Transposase</fullName>
    </recommendedName>
</protein>
<dbReference type="EMBL" id="CP098740">
    <property type="protein sequence ID" value="UZK58205.1"/>
    <property type="molecule type" value="Genomic_DNA"/>
</dbReference>
<evidence type="ECO:0008006" key="3">
    <source>
        <dbReference type="Google" id="ProtNLM"/>
    </source>
</evidence>